<evidence type="ECO:0000313" key="4">
    <source>
        <dbReference type="Proteomes" id="UP000756346"/>
    </source>
</evidence>
<dbReference type="PANTHER" id="PTHR24320">
    <property type="entry name" value="RETINOL DEHYDROGENASE"/>
    <property type="match status" value="1"/>
</dbReference>
<dbReference type="AlphaFoldDB" id="A0A9P8YJ94"/>
<accession>A0A9P8YJ94</accession>
<sequence length="330" mass="35412">MAPRYNHTTKGSDLVAELADNIKGKTILITGASPGGIGALYAAAVARASPAFMILTGRTIASIEATAQAVAQANPAVKTKMVAMDLGSLTSVRTAAREIMSDDISHIDVLVLNAGIMAPPYSKTADGFESQFGVNHLGHFVFANSVMPKVLNAKSPRVVVVSSNGHRLSPIRWGDIGFQDGKVYDKWSAYGQSKTGNNLFALSLATKLGSRGLQAFSLCPGAYMSNLIRHLDLSENGDALPSLRAADERLGTPASIPNLNIPFRDEETVIATHVLVSFSDDIRPFNGQHFTTCAVAQQDRDEVLPWANNAIEAERLWRLSEDLVGEKFAY</sequence>
<evidence type="ECO:0000256" key="2">
    <source>
        <dbReference type="ARBA" id="ARBA00023002"/>
    </source>
</evidence>
<organism evidence="3 4">
    <name type="scientific">Microdochium trichocladiopsis</name>
    <dbReference type="NCBI Taxonomy" id="1682393"/>
    <lineage>
        <taxon>Eukaryota</taxon>
        <taxon>Fungi</taxon>
        <taxon>Dikarya</taxon>
        <taxon>Ascomycota</taxon>
        <taxon>Pezizomycotina</taxon>
        <taxon>Sordariomycetes</taxon>
        <taxon>Xylariomycetidae</taxon>
        <taxon>Xylariales</taxon>
        <taxon>Microdochiaceae</taxon>
        <taxon>Microdochium</taxon>
    </lineage>
</organism>
<dbReference type="EMBL" id="JAGTJQ010000001">
    <property type="protein sequence ID" value="KAH7040044.1"/>
    <property type="molecule type" value="Genomic_DNA"/>
</dbReference>
<evidence type="ECO:0000313" key="3">
    <source>
        <dbReference type="EMBL" id="KAH7040044.1"/>
    </source>
</evidence>
<protein>
    <recommendedName>
        <fullName evidence="5">Short-chain dehydrogenase</fullName>
    </recommendedName>
</protein>
<gene>
    <name evidence="3" type="ORF">B0I36DRAFT_280376</name>
</gene>
<comment type="caution">
    <text evidence="3">The sequence shown here is derived from an EMBL/GenBank/DDBJ whole genome shotgun (WGS) entry which is preliminary data.</text>
</comment>
<dbReference type="GeneID" id="70181018"/>
<dbReference type="Pfam" id="PF00106">
    <property type="entry name" value="adh_short"/>
    <property type="match status" value="1"/>
</dbReference>
<name>A0A9P8YJ94_9PEZI</name>
<dbReference type="PRINTS" id="PR00081">
    <property type="entry name" value="GDHRDH"/>
</dbReference>
<proteinExistence type="inferred from homology"/>
<dbReference type="GO" id="GO:0016491">
    <property type="term" value="F:oxidoreductase activity"/>
    <property type="evidence" value="ECO:0007669"/>
    <property type="project" value="UniProtKB-KW"/>
</dbReference>
<dbReference type="InterPro" id="IPR002347">
    <property type="entry name" value="SDR_fam"/>
</dbReference>
<evidence type="ECO:0008006" key="5">
    <source>
        <dbReference type="Google" id="ProtNLM"/>
    </source>
</evidence>
<keyword evidence="2" id="KW-0560">Oxidoreductase</keyword>
<dbReference type="Gene3D" id="3.40.50.720">
    <property type="entry name" value="NAD(P)-binding Rossmann-like Domain"/>
    <property type="match status" value="1"/>
</dbReference>
<dbReference type="SUPFAM" id="SSF51735">
    <property type="entry name" value="NAD(P)-binding Rossmann-fold domains"/>
    <property type="match status" value="1"/>
</dbReference>
<dbReference type="InterPro" id="IPR036291">
    <property type="entry name" value="NAD(P)-bd_dom_sf"/>
</dbReference>
<evidence type="ECO:0000256" key="1">
    <source>
        <dbReference type="ARBA" id="ARBA00006484"/>
    </source>
</evidence>
<dbReference type="Proteomes" id="UP000756346">
    <property type="component" value="Unassembled WGS sequence"/>
</dbReference>
<dbReference type="PANTHER" id="PTHR24320:SF283">
    <property type="entry name" value="RETINOL DEHYDROGENASE 11"/>
    <property type="match status" value="1"/>
</dbReference>
<reference evidence="3" key="1">
    <citation type="journal article" date="2021" name="Nat. Commun.">
        <title>Genetic determinants of endophytism in the Arabidopsis root mycobiome.</title>
        <authorList>
            <person name="Mesny F."/>
            <person name="Miyauchi S."/>
            <person name="Thiergart T."/>
            <person name="Pickel B."/>
            <person name="Atanasova L."/>
            <person name="Karlsson M."/>
            <person name="Huettel B."/>
            <person name="Barry K.W."/>
            <person name="Haridas S."/>
            <person name="Chen C."/>
            <person name="Bauer D."/>
            <person name="Andreopoulos W."/>
            <person name="Pangilinan J."/>
            <person name="LaButti K."/>
            <person name="Riley R."/>
            <person name="Lipzen A."/>
            <person name="Clum A."/>
            <person name="Drula E."/>
            <person name="Henrissat B."/>
            <person name="Kohler A."/>
            <person name="Grigoriev I.V."/>
            <person name="Martin F.M."/>
            <person name="Hacquard S."/>
        </authorList>
    </citation>
    <scope>NUCLEOTIDE SEQUENCE</scope>
    <source>
        <strain evidence="3">MPI-CAGE-CH-0230</strain>
    </source>
</reference>
<dbReference type="RefSeq" id="XP_046018099.1">
    <property type="nucleotide sequence ID" value="XM_046151472.1"/>
</dbReference>
<comment type="similarity">
    <text evidence="1">Belongs to the short-chain dehydrogenases/reductases (SDR) family.</text>
</comment>
<dbReference type="OrthoDB" id="191139at2759"/>
<keyword evidence="4" id="KW-1185">Reference proteome</keyword>